<dbReference type="Gene3D" id="3.40.50.2300">
    <property type="match status" value="2"/>
</dbReference>
<evidence type="ECO:0000256" key="2">
    <source>
        <dbReference type="ARBA" id="ARBA00023125"/>
    </source>
</evidence>
<gene>
    <name evidence="5" type="primary">lacI_5</name>
    <name evidence="5" type="ORF">KSX_60330</name>
</gene>
<organism evidence="5 6">
    <name type="scientific">Ktedonospora formicarum</name>
    <dbReference type="NCBI Taxonomy" id="2778364"/>
    <lineage>
        <taxon>Bacteria</taxon>
        <taxon>Bacillati</taxon>
        <taxon>Chloroflexota</taxon>
        <taxon>Ktedonobacteria</taxon>
        <taxon>Ktedonobacterales</taxon>
        <taxon>Ktedonobacteraceae</taxon>
        <taxon>Ktedonospora</taxon>
    </lineage>
</organism>
<reference evidence="5" key="1">
    <citation type="submission" date="2020-10" db="EMBL/GenBank/DDBJ databases">
        <title>Taxonomic study of unclassified bacteria belonging to the class Ktedonobacteria.</title>
        <authorList>
            <person name="Yabe S."/>
            <person name="Wang C.M."/>
            <person name="Zheng Y."/>
            <person name="Sakai Y."/>
            <person name="Cavaletti L."/>
            <person name="Monciardini P."/>
            <person name="Donadio S."/>
        </authorList>
    </citation>
    <scope>NUCLEOTIDE SEQUENCE</scope>
    <source>
        <strain evidence="5">SOSP1-1</strain>
    </source>
</reference>
<protein>
    <submittedName>
        <fullName evidence="5">LacI family transcriptional regulator</fullName>
    </submittedName>
</protein>
<evidence type="ECO:0000259" key="4">
    <source>
        <dbReference type="PROSITE" id="PS50932"/>
    </source>
</evidence>
<dbReference type="PANTHER" id="PTHR30146:SF109">
    <property type="entry name" value="HTH-TYPE TRANSCRIPTIONAL REGULATOR GALS"/>
    <property type="match status" value="1"/>
</dbReference>
<dbReference type="InterPro" id="IPR000843">
    <property type="entry name" value="HTH_LacI"/>
</dbReference>
<accession>A0A8J3MWS1</accession>
<dbReference type="GO" id="GO:0003700">
    <property type="term" value="F:DNA-binding transcription factor activity"/>
    <property type="evidence" value="ECO:0007669"/>
    <property type="project" value="TreeGrafter"/>
</dbReference>
<evidence type="ECO:0000256" key="1">
    <source>
        <dbReference type="ARBA" id="ARBA00023015"/>
    </source>
</evidence>
<keyword evidence="2" id="KW-0238">DNA-binding</keyword>
<keyword evidence="3" id="KW-0804">Transcription</keyword>
<dbReference type="Pfam" id="PF13377">
    <property type="entry name" value="Peripla_BP_3"/>
    <property type="match status" value="1"/>
</dbReference>
<dbReference type="SUPFAM" id="SSF47413">
    <property type="entry name" value="lambda repressor-like DNA-binding domains"/>
    <property type="match status" value="1"/>
</dbReference>
<dbReference type="CDD" id="cd06267">
    <property type="entry name" value="PBP1_LacI_sugar_binding-like"/>
    <property type="match status" value="1"/>
</dbReference>
<evidence type="ECO:0000313" key="6">
    <source>
        <dbReference type="Proteomes" id="UP000612362"/>
    </source>
</evidence>
<dbReference type="Gene3D" id="1.10.260.40">
    <property type="entry name" value="lambda repressor-like DNA-binding domains"/>
    <property type="match status" value="1"/>
</dbReference>
<dbReference type="Proteomes" id="UP000612362">
    <property type="component" value="Unassembled WGS sequence"/>
</dbReference>
<dbReference type="Pfam" id="PF00356">
    <property type="entry name" value="LacI"/>
    <property type="match status" value="1"/>
</dbReference>
<evidence type="ECO:0000256" key="3">
    <source>
        <dbReference type="ARBA" id="ARBA00023163"/>
    </source>
</evidence>
<dbReference type="PROSITE" id="PS50932">
    <property type="entry name" value="HTH_LACI_2"/>
    <property type="match status" value="1"/>
</dbReference>
<dbReference type="InterPro" id="IPR028082">
    <property type="entry name" value="Peripla_BP_I"/>
</dbReference>
<sequence>MAKRHKADARPTIAQIAQAAEVSVATVSKVLNGRVDVSPPTRERVERVIKEYGFTRHRPAHSPRKGKTGLVDLVVPRLDDDFFFPILEGVEQVLKEAGMRLVLSTTDYAVEQQLQWLEMEKERPADGIIFVLPSDDVIEALSRHRLPFVIIHKQGGTPPTVPSVSITSWDGGFAATNHLLALGHRRIAYIGKNVYAMDGIERFAGYRTALEVANVPLDPALQREGEFSATDGYIATRELMALEDPPTAIFAGNDHQATGVYRALYELGISIPSIVSVIGFDNLPFTELMNPPLTTVQVPRLELGRIATTMLLSLINQEPLNMRRVILPTRLIERQSCTSPTGK</sequence>
<dbReference type="AlphaFoldDB" id="A0A8J3MWS1"/>
<dbReference type="SMART" id="SM00354">
    <property type="entry name" value="HTH_LACI"/>
    <property type="match status" value="1"/>
</dbReference>
<comment type="caution">
    <text evidence="5">The sequence shown here is derived from an EMBL/GenBank/DDBJ whole genome shotgun (WGS) entry which is preliminary data.</text>
</comment>
<dbReference type="CDD" id="cd01392">
    <property type="entry name" value="HTH_LacI"/>
    <property type="match status" value="1"/>
</dbReference>
<evidence type="ECO:0000313" key="5">
    <source>
        <dbReference type="EMBL" id="GHO47870.1"/>
    </source>
</evidence>
<name>A0A8J3MWS1_9CHLR</name>
<dbReference type="GO" id="GO:0000976">
    <property type="term" value="F:transcription cis-regulatory region binding"/>
    <property type="evidence" value="ECO:0007669"/>
    <property type="project" value="TreeGrafter"/>
</dbReference>
<dbReference type="EMBL" id="BNJF01000003">
    <property type="protein sequence ID" value="GHO47870.1"/>
    <property type="molecule type" value="Genomic_DNA"/>
</dbReference>
<dbReference type="PANTHER" id="PTHR30146">
    <property type="entry name" value="LACI-RELATED TRANSCRIPTIONAL REPRESSOR"/>
    <property type="match status" value="1"/>
</dbReference>
<dbReference type="SUPFAM" id="SSF53822">
    <property type="entry name" value="Periplasmic binding protein-like I"/>
    <property type="match status" value="1"/>
</dbReference>
<feature type="domain" description="HTH lacI-type" evidence="4">
    <location>
        <begin position="11"/>
        <end position="65"/>
    </location>
</feature>
<dbReference type="InterPro" id="IPR046335">
    <property type="entry name" value="LacI/GalR-like_sensor"/>
</dbReference>
<dbReference type="RefSeq" id="WP_220197100.1">
    <property type="nucleotide sequence ID" value="NZ_BNJF01000003.1"/>
</dbReference>
<keyword evidence="1" id="KW-0805">Transcription regulation</keyword>
<keyword evidence="6" id="KW-1185">Reference proteome</keyword>
<proteinExistence type="predicted"/>
<dbReference type="InterPro" id="IPR010982">
    <property type="entry name" value="Lambda_DNA-bd_dom_sf"/>
</dbReference>